<accession>A0A2S7XNV4</accession>
<name>A0A2S7XNV4_9GAMM</name>
<sequence length="121" mass="13016">MRPLDTPLVATPAPVVSAPVTPIVTTPPVAATDELDALIQAGRLEDAAALVQTRYAAGNPPAPMQSRALIERLGAANKRDAAFTLIRLLANNRRRCLFNARRILRSKSLVCGDFALFQTEP</sequence>
<evidence type="ECO:0000313" key="1">
    <source>
        <dbReference type="EMBL" id="PQJ95414.1"/>
    </source>
</evidence>
<dbReference type="AlphaFoldDB" id="A0A2S7XNV4"/>
<reference evidence="1 2" key="1">
    <citation type="submission" date="2018-01" db="EMBL/GenBank/DDBJ databases">
        <title>The complete genome sequence of Chromatium okenii LaCa, a purple sulfur bacterium with a turbulent life.</title>
        <authorList>
            <person name="Luedin S.M."/>
            <person name="Liechti N."/>
            <person name="Storelli N."/>
            <person name="Danza F."/>
            <person name="Wittwer M."/>
            <person name="Pothier J.F."/>
            <person name="Tonolla M.A."/>
        </authorList>
    </citation>
    <scope>NUCLEOTIDE SEQUENCE [LARGE SCALE GENOMIC DNA]</scope>
    <source>
        <strain evidence="1 2">LaCa</strain>
    </source>
</reference>
<organism evidence="1 2">
    <name type="scientific">Chromatium okenii</name>
    <dbReference type="NCBI Taxonomy" id="61644"/>
    <lineage>
        <taxon>Bacteria</taxon>
        <taxon>Pseudomonadati</taxon>
        <taxon>Pseudomonadota</taxon>
        <taxon>Gammaproteobacteria</taxon>
        <taxon>Chromatiales</taxon>
        <taxon>Chromatiaceae</taxon>
        <taxon>Chromatium</taxon>
    </lineage>
</organism>
<evidence type="ECO:0000313" key="2">
    <source>
        <dbReference type="Proteomes" id="UP000239936"/>
    </source>
</evidence>
<comment type="caution">
    <text evidence="1">The sequence shown here is derived from an EMBL/GenBank/DDBJ whole genome shotgun (WGS) entry which is preliminary data.</text>
</comment>
<dbReference type="Proteomes" id="UP000239936">
    <property type="component" value="Unassembled WGS sequence"/>
</dbReference>
<proteinExistence type="predicted"/>
<dbReference type="EMBL" id="PPGH01000037">
    <property type="protein sequence ID" value="PQJ95414.1"/>
    <property type="molecule type" value="Genomic_DNA"/>
</dbReference>
<gene>
    <name evidence="1" type="ORF">CXB77_14470</name>
</gene>
<protein>
    <submittedName>
        <fullName evidence="1">Uncharacterized protein</fullName>
    </submittedName>
</protein>
<keyword evidence="2" id="KW-1185">Reference proteome</keyword>